<dbReference type="InterPro" id="IPR000847">
    <property type="entry name" value="LysR_HTH_N"/>
</dbReference>
<dbReference type="Proteomes" id="UP000483379">
    <property type="component" value="Unassembled WGS sequence"/>
</dbReference>
<evidence type="ECO:0000313" key="6">
    <source>
        <dbReference type="EMBL" id="NEV62614.1"/>
    </source>
</evidence>
<sequence length="301" mass="33163">MSEQPPRTTLEQWATLAAVLDEGGFEPAADRLKRSQSSVSYSLKRLQEQLPLPITTAQGRRTVLTPQGELILQRARSILQEAARLERFAETLAQGWEPEVRLAVEIILPPELLLGVLASFAEQAPQIRVQLIESVLSGTSEALVQRQADLAVTGMVPPGFLGDPLIQVEFVAVAHRDHPLLALNRSLTQEDLRHHRQVVIRDTGRYRQIDSGWLGADERWTVSHLTTAIAIIRRGLAFAWVPRHFIAQDLAAGALSTLPLAQGGARTETLYLVYADPANAGQATRQLGEMLMMEASVIGQR</sequence>
<dbReference type="Pfam" id="PF03466">
    <property type="entry name" value="LysR_substrate"/>
    <property type="match status" value="1"/>
</dbReference>
<accession>A0A6M0JZX5</accession>
<evidence type="ECO:0000256" key="3">
    <source>
        <dbReference type="ARBA" id="ARBA00023125"/>
    </source>
</evidence>
<dbReference type="EMBL" id="JAAIJQ010000031">
    <property type="protein sequence ID" value="NEV62614.1"/>
    <property type="molecule type" value="Genomic_DNA"/>
</dbReference>
<keyword evidence="2" id="KW-0805">Transcription regulation</keyword>
<evidence type="ECO:0000256" key="2">
    <source>
        <dbReference type="ARBA" id="ARBA00023015"/>
    </source>
</evidence>
<dbReference type="GO" id="GO:0003700">
    <property type="term" value="F:DNA-binding transcription factor activity"/>
    <property type="evidence" value="ECO:0007669"/>
    <property type="project" value="InterPro"/>
</dbReference>
<dbReference type="PROSITE" id="PS50931">
    <property type="entry name" value="HTH_LYSR"/>
    <property type="match status" value="1"/>
</dbReference>
<comment type="caution">
    <text evidence="6">The sequence shown here is derived from an EMBL/GenBank/DDBJ whole genome shotgun (WGS) entry which is preliminary data.</text>
</comment>
<dbReference type="Pfam" id="PF00126">
    <property type="entry name" value="HTH_1"/>
    <property type="match status" value="1"/>
</dbReference>
<dbReference type="SUPFAM" id="SSF53850">
    <property type="entry name" value="Periplasmic binding protein-like II"/>
    <property type="match status" value="1"/>
</dbReference>
<dbReference type="InterPro" id="IPR036388">
    <property type="entry name" value="WH-like_DNA-bd_sf"/>
</dbReference>
<dbReference type="RefSeq" id="WP_164453083.1">
    <property type="nucleotide sequence ID" value="NZ_JAAIJQ010000031.1"/>
</dbReference>
<dbReference type="SUPFAM" id="SSF46785">
    <property type="entry name" value="Winged helix' DNA-binding domain"/>
    <property type="match status" value="1"/>
</dbReference>
<keyword evidence="7" id="KW-1185">Reference proteome</keyword>
<keyword evidence="4" id="KW-0804">Transcription</keyword>
<dbReference type="Gene3D" id="1.10.10.10">
    <property type="entry name" value="Winged helix-like DNA-binding domain superfamily/Winged helix DNA-binding domain"/>
    <property type="match status" value="1"/>
</dbReference>
<dbReference type="AlphaFoldDB" id="A0A6M0JZX5"/>
<reference evidence="6 7" key="1">
    <citation type="submission" date="2020-02" db="EMBL/GenBank/DDBJ databases">
        <title>Genome sequences of Thiorhodococcus mannitoliphagus and Thiorhodococcus minor, purple sulfur photosynthetic bacteria in the gammaproteobacterial family, Chromatiaceae.</title>
        <authorList>
            <person name="Aviles F.A."/>
            <person name="Meyer T.E."/>
            <person name="Kyndt J.A."/>
        </authorList>
    </citation>
    <scope>NUCLEOTIDE SEQUENCE [LARGE SCALE GENOMIC DNA]</scope>
    <source>
        <strain evidence="6 7">DSM 11518</strain>
    </source>
</reference>
<gene>
    <name evidence="6" type="ORF">G3446_12050</name>
</gene>
<dbReference type="Gene3D" id="3.40.190.290">
    <property type="match status" value="1"/>
</dbReference>
<name>A0A6M0JZX5_9GAMM</name>
<dbReference type="PANTHER" id="PTHR30126">
    <property type="entry name" value="HTH-TYPE TRANSCRIPTIONAL REGULATOR"/>
    <property type="match status" value="1"/>
</dbReference>
<keyword evidence="3" id="KW-0238">DNA-binding</keyword>
<evidence type="ECO:0000256" key="4">
    <source>
        <dbReference type="ARBA" id="ARBA00023163"/>
    </source>
</evidence>
<proteinExistence type="inferred from homology"/>
<organism evidence="6 7">
    <name type="scientific">Thiorhodococcus minor</name>
    <dbReference type="NCBI Taxonomy" id="57489"/>
    <lineage>
        <taxon>Bacteria</taxon>
        <taxon>Pseudomonadati</taxon>
        <taxon>Pseudomonadota</taxon>
        <taxon>Gammaproteobacteria</taxon>
        <taxon>Chromatiales</taxon>
        <taxon>Chromatiaceae</taxon>
        <taxon>Thiorhodococcus</taxon>
    </lineage>
</organism>
<evidence type="ECO:0000256" key="1">
    <source>
        <dbReference type="ARBA" id="ARBA00009437"/>
    </source>
</evidence>
<dbReference type="PANTHER" id="PTHR30126:SF88">
    <property type="entry name" value="TRANSCRIPTIONAL REGULATOR-RELATED"/>
    <property type="match status" value="1"/>
</dbReference>
<dbReference type="InterPro" id="IPR005119">
    <property type="entry name" value="LysR_subst-bd"/>
</dbReference>
<dbReference type="GO" id="GO:0000976">
    <property type="term" value="F:transcription cis-regulatory region binding"/>
    <property type="evidence" value="ECO:0007669"/>
    <property type="project" value="TreeGrafter"/>
</dbReference>
<feature type="domain" description="HTH lysR-type" evidence="5">
    <location>
        <begin position="8"/>
        <end position="65"/>
    </location>
</feature>
<protein>
    <submittedName>
        <fullName evidence="6">LysR family transcriptional regulator</fullName>
    </submittedName>
</protein>
<evidence type="ECO:0000259" key="5">
    <source>
        <dbReference type="PROSITE" id="PS50931"/>
    </source>
</evidence>
<evidence type="ECO:0000313" key="7">
    <source>
        <dbReference type="Proteomes" id="UP000483379"/>
    </source>
</evidence>
<dbReference type="InterPro" id="IPR036390">
    <property type="entry name" value="WH_DNA-bd_sf"/>
</dbReference>
<comment type="similarity">
    <text evidence="1">Belongs to the LysR transcriptional regulatory family.</text>
</comment>